<organism evidence="5 6">
    <name type="scientific">Trichosporon asahii var. asahii (strain ATCC 90039 / CBS 2479 / JCM 2466 / KCTC 7840 / NBRC 103889/ NCYC 2677 / UAMH 7654)</name>
    <name type="common">Yeast</name>
    <dbReference type="NCBI Taxonomy" id="1186058"/>
    <lineage>
        <taxon>Eukaryota</taxon>
        <taxon>Fungi</taxon>
        <taxon>Dikarya</taxon>
        <taxon>Basidiomycota</taxon>
        <taxon>Agaricomycotina</taxon>
        <taxon>Tremellomycetes</taxon>
        <taxon>Trichosporonales</taxon>
        <taxon>Trichosporonaceae</taxon>
        <taxon>Trichosporon</taxon>
    </lineage>
</organism>
<proteinExistence type="inferred from homology"/>
<dbReference type="OrthoDB" id="10265903at2759"/>
<keyword evidence="2 4" id="KW-0689">Ribosomal protein</keyword>
<evidence type="ECO:0000313" key="6">
    <source>
        <dbReference type="Proteomes" id="UP000002748"/>
    </source>
</evidence>
<dbReference type="HOGENOM" id="CLU_1797806_0_0_1"/>
<dbReference type="InterPro" id="IPR000473">
    <property type="entry name" value="Ribosomal_bL36"/>
</dbReference>
<protein>
    <recommendedName>
        <fullName evidence="4">Ribosomal protein</fullName>
    </recommendedName>
</protein>
<evidence type="ECO:0000313" key="5">
    <source>
        <dbReference type="EMBL" id="EJT46365.1"/>
    </source>
</evidence>
<dbReference type="VEuPathDB" id="FungiDB:A1Q1_05012"/>
<dbReference type="GO" id="GO:0003735">
    <property type="term" value="F:structural constituent of ribosome"/>
    <property type="evidence" value="ECO:0007669"/>
    <property type="project" value="InterPro"/>
</dbReference>
<dbReference type="EMBL" id="ALBS01000295">
    <property type="protein sequence ID" value="EJT46365.1"/>
    <property type="molecule type" value="Genomic_DNA"/>
</dbReference>
<comment type="caution">
    <text evidence="5">The sequence shown here is derived from an EMBL/GenBank/DDBJ whole genome shotgun (WGS) entry which is preliminary data.</text>
</comment>
<evidence type="ECO:0000256" key="4">
    <source>
        <dbReference type="RuleBase" id="RU000570"/>
    </source>
</evidence>
<dbReference type="NCBIfam" id="TIGR01022">
    <property type="entry name" value="rpmJ_bact"/>
    <property type="match status" value="2"/>
</dbReference>
<dbReference type="GO" id="GO:1990904">
    <property type="term" value="C:ribonucleoprotein complex"/>
    <property type="evidence" value="ECO:0007669"/>
    <property type="project" value="UniProtKB-KW"/>
</dbReference>
<evidence type="ECO:0000256" key="1">
    <source>
        <dbReference type="ARBA" id="ARBA00007645"/>
    </source>
</evidence>
<sequence length="144" mass="15592">MFGFVRLLAGSSRQCSTHARAMPRMAAVAARLPLARPMAPPIAAPQALKAVGQIRGMKVRSSVKKFCDGCSVVRRGHIEYYLHCIPCAPTMACDVLKVYAQELLGGLQLVTLAIHTSLTAADFGSKGRIYIVCSKNPKHKQRQG</sequence>
<dbReference type="GO" id="GO:0005840">
    <property type="term" value="C:ribosome"/>
    <property type="evidence" value="ECO:0007669"/>
    <property type="project" value="UniProtKB-KW"/>
</dbReference>
<dbReference type="InterPro" id="IPR052010">
    <property type="entry name" value="Ribosomal_LSU_bL36"/>
</dbReference>
<dbReference type="PANTHER" id="PTHR18804:SF16">
    <property type="entry name" value="RIBOSOMAL PROTEIN"/>
    <property type="match status" value="1"/>
</dbReference>
<reference evidence="5 6" key="1">
    <citation type="journal article" date="2012" name="Eukaryot. Cell">
        <title>Draft genome sequence of CBS 2479, the standard type strain of Trichosporon asahii.</title>
        <authorList>
            <person name="Yang R.Y."/>
            <person name="Li H.T."/>
            <person name="Zhu H."/>
            <person name="Zhou G.P."/>
            <person name="Wang M."/>
            <person name="Wang L."/>
        </authorList>
    </citation>
    <scope>NUCLEOTIDE SEQUENCE [LARGE SCALE GENOMIC DNA]</scope>
    <source>
        <strain evidence="6">ATCC 90039 / CBS 2479 / JCM 2466 / KCTC 7840 / NCYC 2677 / UAMH 7654</strain>
    </source>
</reference>
<dbReference type="Pfam" id="PF00444">
    <property type="entry name" value="Ribosomal_L36"/>
    <property type="match status" value="2"/>
</dbReference>
<dbReference type="PANTHER" id="PTHR18804">
    <property type="entry name" value="RIBOSOMAL PROTEIN"/>
    <property type="match status" value="1"/>
</dbReference>
<dbReference type="KEGG" id="tasa:A1Q1_05012"/>
<dbReference type="RefSeq" id="XP_014177294.1">
    <property type="nucleotide sequence ID" value="XM_014321819.1"/>
</dbReference>
<evidence type="ECO:0000256" key="3">
    <source>
        <dbReference type="ARBA" id="ARBA00023274"/>
    </source>
</evidence>
<evidence type="ECO:0000256" key="2">
    <source>
        <dbReference type="ARBA" id="ARBA00022980"/>
    </source>
</evidence>
<comment type="similarity">
    <text evidence="1 4">Belongs to the bacterial ribosomal protein bL36 family.</text>
</comment>
<dbReference type="SUPFAM" id="SSF57840">
    <property type="entry name" value="Ribosomal protein L36"/>
    <property type="match status" value="2"/>
</dbReference>
<dbReference type="InterPro" id="IPR035977">
    <property type="entry name" value="Ribosomal_bL36_sp"/>
</dbReference>
<gene>
    <name evidence="5" type="ORF">A1Q1_05012</name>
</gene>
<dbReference type="GeneID" id="25988524"/>
<name>J4U7N6_TRIAS</name>
<accession>J4U7N6</accession>
<dbReference type="Proteomes" id="UP000002748">
    <property type="component" value="Unassembled WGS sequence"/>
</dbReference>
<dbReference type="GO" id="GO:0006412">
    <property type="term" value="P:translation"/>
    <property type="evidence" value="ECO:0007669"/>
    <property type="project" value="InterPro"/>
</dbReference>
<dbReference type="AlphaFoldDB" id="J4U7N6"/>
<keyword evidence="3 4" id="KW-0687">Ribonucleoprotein</keyword>